<gene>
    <name evidence="1" type="ORF">GCM10023209_24110</name>
</gene>
<organism evidence="1 2">
    <name type="scientific">[Roseibacterium] beibuensis</name>
    <dbReference type="NCBI Taxonomy" id="1193142"/>
    <lineage>
        <taxon>Bacteria</taxon>
        <taxon>Pseudomonadati</taxon>
        <taxon>Pseudomonadota</taxon>
        <taxon>Alphaproteobacteria</taxon>
        <taxon>Rhodobacterales</taxon>
        <taxon>Roseobacteraceae</taxon>
        <taxon>Roseicyclus</taxon>
    </lineage>
</organism>
<evidence type="ECO:0000313" key="1">
    <source>
        <dbReference type="EMBL" id="GAA5075768.1"/>
    </source>
</evidence>
<reference evidence="2" key="1">
    <citation type="journal article" date="2019" name="Int. J. Syst. Evol. Microbiol.">
        <title>The Global Catalogue of Microorganisms (GCM) 10K type strain sequencing project: providing services to taxonomists for standard genome sequencing and annotation.</title>
        <authorList>
            <consortium name="The Broad Institute Genomics Platform"/>
            <consortium name="The Broad Institute Genome Sequencing Center for Infectious Disease"/>
            <person name="Wu L."/>
            <person name="Ma J."/>
        </authorList>
    </citation>
    <scope>NUCLEOTIDE SEQUENCE [LARGE SCALE GENOMIC DNA]</scope>
    <source>
        <strain evidence="2">JCM 18015</strain>
    </source>
</reference>
<comment type="caution">
    <text evidence="1">The sequence shown here is derived from an EMBL/GenBank/DDBJ whole genome shotgun (WGS) entry which is preliminary data.</text>
</comment>
<protein>
    <submittedName>
        <fullName evidence="1">Uncharacterized protein</fullName>
    </submittedName>
</protein>
<accession>A0ABP9LCR5</accession>
<proteinExistence type="predicted"/>
<sequence>MRERLQQVRITSGVYEGIFEGPLETGIEAVHNGKVVGLARMVAVPDQPGATRVTIDLPSDVLSDGVQVVALRSTTSGEVLDRITLMAGTGLDEDIRGEVALLRDEIELLKTAFRRHVSAAQD</sequence>
<dbReference type="Proteomes" id="UP001499910">
    <property type="component" value="Unassembled WGS sequence"/>
</dbReference>
<evidence type="ECO:0000313" key="2">
    <source>
        <dbReference type="Proteomes" id="UP001499910"/>
    </source>
</evidence>
<keyword evidence="2" id="KW-1185">Reference proteome</keyword>
<name>A0ABP9LCR5_9RHOB</name>
<dbReference type="EMBL" id="BAABHW010000003">
    <property type="protein sequence ID" value="GAA5075768.1"/>
    <property type="molecule type" value="Genomic_DNA"/>
</dbReference>
<dbReference type="RefSeq" id="WP_345229494.1">
    <property type="nucleotide sequence ID" value="NZ_BAABHW010000003.1"/>
</dbReference>